<proteinExistence type="predicted"/>
<gene>
    <name evidence="1" type="ORF">KW502_08875</name>
</gene>
<keyword evidence="2" id="KW-1185">Reference proteome</keyword>
<accession>A0ABS6W228</accession>
<dbReference type="RefSeq" id="WP_219040198.1">
    <property type="nucleotide sequence ID" value="NZ_JAHWDF010000008.1"/>
</dbReference>
<protein>
    <recommendedName>
        <fullName evidence="3">Lipoprotein</fullName>
    </recommendedName>
</protein>
<evidence type="ECO:0000313" key="2">
    <source>
        <dbReference type="Proteomes" id="UP000719267"/>
    </source>
</evidence>
<name>A0ABS6W228_9FLAO</name>
<reference evidence="1 2" key="1">
    <citation type="submission" date="2021-07" db="EMBL/GenBank/DDBJ databases">
        <title>Mesonia aestuariivivens sp. nov., isolated from a tidal flat.</title>
        <authorList>
            <person name="Kim Y.-O."/>
            <person name="Yoon J.-H."/>
        </authorList>
    </citation>
    <scope>NUCLEOTIDE SEQUENCE [LARGE SCALE GENOMIC DNA]</scope>
    <source>
        <strain evidence="1 2">JHPTF-M18</strain>
    </source>
</reference>
<dbReference type="EMBL" id="JAHWDF010000008">
    <property type="protein sequence ID" value="MBW2961911.1"/>
    <property type="molecule type" value="Genomic_DNA"/>
</dbReference>
<sequence>MACKNNNEDLNNNKTDTFQEKNAKNFSRQVNIFKDRKVNLLPEAEESSANWMAFTTAKNEIERIDNFTLQEVVNNSNNLFKSIQGLQDSIPTEFQKRTIKARLNVLLTKAYLLEGEASKQTPSAKQIDTLSANLYKEFENLKIQLNEVFRKSIEDFEFELDERVRIQDSLSSSKKNSLPKLKAKR</sequence>
<comment type="caution">
    <text evidence="1">The sequence shown here is derived from an EMBL/GenBank/DDBJ whole genome shotgun (WGS) entry which is preliminary data.</text>
</comment>
<dbReference type="Proteomes" id="UP000719267">
    <property type="component" value="Unassembled WGS sequence"/>
</dbReference>
<organism evidence="1 2">
    <name type="scientific">Mesonia aestuariivivens</name>
    <dbReference type="NCBI Taxonomy" id="2796128"/>
    <lineage>
        <taxon>Bacteria</taxon>
        <taxon>Pseudomonadati</taxon>
        <taxon>Bacteroidota</taxon>
        <taxon>Flavobacteriia</taxon>
        <taxon>Flavobacteriales</taxon>
        <taxon>Flavobacteriaceae</taxon>
        <taxon>Mesonia</taxon>
    </lineage>
</organism>
<evidence type="ECO:0008006" key="3">
    <source>
        <dbReference type="Google" id="ProtNLM"/>
    </source>
</evidence>
<evidence type="ECO:0000313" key="1">
    <source>
        <dbReference type="EMBL" id="MBW2961911.1"/>
    </source>
</evidence>